<dbReference type="PANTHER" id="PTHR34220">
    <property type="entry name" value="SENSOR HISTIDINE KINASE YPDA"/>
    <property type="match status" value="1"/>
</dbReference>
<keyword evidence="3" id="KW-0418">Kinase</keyword>
<keyword evidence="3" id="KW-0808">Transferase</keyword>
<keyword evidence="1" id="KW-0812">Transmembrane</keyword>
<dbReference type="InterPro" id="IPR010559">
    <property type="entry name" value="Sig_transdc_His_kin_internal"/>
</dbReference>
<feature type="transmembrane region" description="Helical" evidence="1">
    <location>
        <begin position="12"/>
        <end position="33"/>
    </location>
</feature>
<evidence type="ECO:0000256" key="1">
    <source>
        <dbReference type="SAM" id="Phobius"/>
    </source>
</evidence>
<proteinExistence type="predicted"/>
<sequence length="350" mass="40271">MKMLIKKITTCWFIHLLIVWFVTVSYVVISYVYEVSLHGNYHFNQDGSPVSAWQYFLNHTFRYDMLVLAFALLLAEINYQILFKMLKWALFILSCLIFAFVAFVILALGHPRTIEVFGLLSGAGPILFMALYALVYALVRDYFYQYNRKKDLDLQHSQNELDALKAQLNPHFLFNSLNYLYGTALKENAMQTADGVDKLSDLLRYTVNGMQHNEVALTDEIHFIKNYLSLQKARIPQKKSIKVSVEINVAEEGFKIAPLLLLTFIENAFKHGISMDEECFVDLCIHVKNGWLNLQIVNSIVKTSSQLKHSNTGLATTQKRLELLYPDNYSLKLDDNHTSYSASLKIKLNI</sequence>
<accession>A0ABW3ASC7</accession>
<evidence type="ECO:0000259" key="2">
    <source>
        <dbReference type="Pfam" id="PF06580"/>
    </source>
</evidence>
<feature type="transmembrane region" description="Helical" evidence="1">
    <location>
        <begin position="116"/>
        <end position="139"/>
    </location>
</feature>
<name>A0ABW3ASC7_9SPHI</name>
<dbReference type="EC" id="2.7.13.3" evidence="3"/>
<keyword evidence="4" id="KW-1185">Reference proteome</keyword>
<comment type="caution">
    <text evidence="3">The sequence shown here is derived from an EMBL/GenBank/DDBJ whole genome shotgun (WGS) entry which is preliminary data.</text>
</comment>
<protein>
    <submittedName>
        <fullName evidence="3">Sensor histidine kinase</fullName>
        <ecNumber evidence="3">2.7.13.3</ecNumber>
    </submittedName>
</protein>
<evidence type="ECO:0000313" key="3">
    <source>
        <dbReference type="EMBL" id="MFD0793401.1"/>
    </source>
</evidence>
<feature type="transmembrane region" description="Helical" evidence="1">
    <location>
        <begin position="86"/>
        <end position="110"/>
    </location>
</feature>
<dbReference type="RefSeq" id="WP_377113118.1">
    <property type="nucleotide sequence ID" value="NZ_JBHTHZ010000003.1"/>
</dbReference>
<gene>
    <name evidence="3" type="ORF">ACFQZX_07210</name>
</gene>
<feature type="domain" description="Signal transduction histidine kinase internal region" evidence="2">
    <location>
        <begin position="160"/>
        <end position="237"/>
    </location>
</feature>
<keyword evidence="1" id="KW-1133">Transmembrane helix</keyword>
<dbReference type="Proteomes" id="UP001597010">
    <property type="component" value="Unassembled WGS sequence"/>
</dbReference>
<dbReference type="EMBL" id="JBHTHZ010000003">
    <property type="protein sequence ID" value="MFD0793401.1"/>
    <property type="molecule type" value="Genomic_DNA"/>
</dbReference>
<dbReference type="InterPro" id="IPR050640">
    <property type="entry name" value="Bact_2-comp_sensor_kinase"/>
</dbReference>
<dbReference type="Pfam" id="PF06580">
    <property type="entry name" value="His_kinase"/>
    <property type="match status" value="1"/>
</dbReference>
<feature type="transmembrane region" description="Helical" evidence="1">
    <location>
        <begin position="53"/>
        <end position="74"/>
    </location>
</feature>
<organism evidence="3 4">
    <name type="scientific">Mucilaginibacter litoreus</name>
    <dbReference type="NCBI Taxonomy" id="1048221"/>
    <lineage>
        <taxon>Bacteria</taxon>
        <taxon>Pseudomonadati</taxon>
        <taxon>Bacteroidota</taxon>
        <taxon>Sphingobacteriia</taxon>
        <taxon>Sphingobacteriales</taxon>
        <taxon>Sphingobacteriaceae</taxon>
        <taxon>Mucilaginibacter</taxon>
    </lineage>
</organism>
<dbReference type="GO" id="GO:0004673">
    <property type="term" value="F:protein histidine kinase activity"/>
    <property type="evidence" value="ECO:0007669"/>
    <property type="project" value="UniProtKB-EC"/>
</dbReference>
<reference evidence="4" key="1">
    <citation type="journal article" date="2019" name="Int. J. Syst. Evol. Microbiol.">
        <title>The Global Catalogue of Microorganisms (GCM) 10K type strain sequencing project: providing services to taxonomists for standard genome sequencing and annotation.</title>
        <authorList>
            <consortium name="The Broad Institute Genomics Platform"/>
            <consortium name="The Broad Institute Genome Sequencing Center for Infectious Disease"/>
            <person name="Wu L."/>
            <person name="Ma J."/>
        </authorList>
    </citation>
    <scope>NUCLEOTIDE SEQUENCE [LARGE SCALE GENOMIC DNA]</scope>
    <source>
        <strain evidence="4">CCUG 61484</strain>
    </source>
</reference>
<dbReference type="PANTHER" id="PTHR34220:SF7">
    <property type="entry name" value="SENSOR HISTIDINE KINASE YPDA"/>
    <property type="match status" value="1"/>
</dbReference>
<evidence type="ECO:0000313" key="4">
    <source>
        <dbReference type="Proteomes" id="UP001597010"/>
    </source>
</evidence>
<keyword evidence="1" id="KW-0472">Membrane</keyword>